<proteinExistence type="predicted"/>
<dbReference type="GO" id="GO:0004519">
    <property type="term" value="F:endonuclease activity"/>
    <property type="evidence" value="ECO:0007669"/>
    <property type="project" value="UniProtKB-KW"/>
</dbReference>
<name>A0A4V0H7B8_STRPO</name>
<organism evidence="1 2">
    <name type="scientific">Streptococcus porcinus</name>
    <dbReference type="NCBI Taxonomy" id="1340"/>
    <lineage>
        <taxon>Bacteria</taxon>
        <taxon>Bacillati</taxon>
        <taxon>Bacillota</taxon>
        <taxon>Bacilli</taxon>
        <taxon>Lactobacillales</taxon>
        <taxon>Streptococcaceae</taxon>
        <taxon>Streptococcus</taxon>
    </lineage>
</organism>
<dbReference type="RefSeq" id="WP_093958907.1">
    <property type="nucleotide sequence ID" value="NZ_FZQN01000001.1"/>
</dbReference>
<dbReference type="EMBL" id="LR594052">
    <property type="protein sequence ID" value="VTT42143.1"/>
    <property type="molecule type" value="Genomic_DNA"/>
</dbReference>
<sequence>MRTIYLREQERYESKKLLELFSVSNTKLTTILSRLKEFGILKTIQKNAEEKELSDLYEEDLQLEEIDSTSNDTYFVFTFVGIIMIDNFVLNCFPKYINKELVKTSSALKQVVKVIEKVNQKEQNINLLAELNNNHTYNELSVMLFLLNDYFENGVFQTHEKVLEINGEGEINWEKTINETFSFLSNNRPIYSNLITERKINDNFHVIKRIHEIVLTECSSKLRESNLLEIFDVIEVDLTDDSLIDIGDDDYLLYIIEQRLSIEFNTRLQLLLKGLYIYISESGLSSQEGNISFYGTNSFHVVWEKVCASVLGNNLQDSIESLGLTTTEVNPNIKLIQYIEKPIWANTEVEIKSKDTLIPDTITVYKGIFLIFDAKYYNLKLDKTKINNSPGIGDVTKQFLYQLAYKKLIEENNLLVRNTFVMPTVGENDFSYASVSMEMFKDMGLQDINIMKLNAEEVYKHFLLNKQMFNILEVIQ</sequence>
<keyword evidence="1" id="KW-0255">Endonuclease</keyword>
<gene>
    <name evidence="1" type="ORF">NCTC10924_00502</name>
</gene>
<dbReference type="AlphaFoldDB" id="A0A4V0H7B8"/>
<evidence type="ECO:0000313" key="2">
    <source>
        <dbReference type="Proteomes" id="UP000306241"/>
    </source>
</evidence>
<keyword evidence="1" id="KW-0378">Hydrolase</keyword>
<dbReference type="Proteomes" id="UP000306241">
    <property type="component" value="Chromosome"/>
</dbReference>
<protein>
    <submittedName>
        <fullName evidence="1">LlaJI restriction endonuclease</fullName>
    </submittedName>
</protein>
<evidence type="ECO:0000313" key="1">
    <source>
        <dbReference type="EMBL" id="VTT42143.1"/>
    </source>
</evidence>
<accession>A0A4V0H7B8</accession>
<keyword evidence="1" id="KW-0540">Nuclease</keyword>
<dbReference type="InterPro" id="IPR018579">
    <property type="entry name" value="Restrct_endonuc_II_LlaJI"/>
</dbReference>
<dbReference type="OrthoDB" id="9811025at2"/>
<dbReference type="Pfam" id="PF09563">
    <property type="entry name" value="RE_LlaJI"/>
    <property type="match status" value="1"/>
</dbReference>
<dbReference type="REBASE" id="333939">
    <property type="entry name" value="R2.Spo10924ORF498P"/>
</dbReference>
<reference evidence="1 2" key="1">
    <citation type="submission" date="2019-05" db="EMBL/GenBank/DDBJ databases">
        <authorList>
            <consortium name="Pathogen Informatics"/>
        </authorList>
    </citation>
    <scope>NUCLEOTIDE SEQUENCE [LARGE SCALE GENOMIC DNA]</scope>
    <source>
        <strain evidence="1 2">NCTC10924</strain>
    </source>
</reference>